<organism evidence="2 3">
    <name type="scientific">Enhygromyxa salina</name>
    <dbReference type="NCBI Taxonomy" id="215803"/>
    <lineage>
        <taxon>Bacteria</taxon>
        <taxon>Pseudomonadati</taxon>
        <taxon>Myxococcota</taxon>
        <taxon>Polyangia</taxon>
        <taxon>Nannocystales</taxon>
        <taxon>Nannocystaceae</taxon>
        <taxon>Enhygromyxa</taxon>
    </lineage>
</organism>
<evidence type="ECO:0000313" key="2">
    <source>
        <dbReference type="EMBL" id="PRP90030.1"/>
    </source>
</evidence>
<comment type="caution">
    <text evidence="2">The sequence shown here is derived from an EMBL/GenBank/DDBJ whole genome shotgun (WGS) entry which is preliminary data.</text>
</comment>
<dbReference type="EMBL" id="PVNK01000303">
    <property type="protein sequence ID" value="PRP90030.1"/>
    <property type="molecule type" value="Genomic_DNA"/>
</dbReference>
<sequence length="376" mass="41459">MRRRSACGHARGDPGLNVPARGGPGRGQGRRHDVSIASHIGLEVDRRVAVAGPLGQHAQGSARAPDAYLGVGLEQPIHDIDDLLRKLVGLREGGHGPVHDLREQLEIVPLVAKAPTLEHLVEDRPDREEIHRGLAGLALNLLGRHVAQLALDVDARRLFGREARDPEVHQLDLARDREHHVLGRDVAVDDRGRLVGSEVVGVIEGAQDLADDVGRNMQRQPLAALPQHRVELREVDAVDPLHGHEALALALARVEHLHDRRVVEQRRQPRLVEEHLAILGLLAGHRVEHLERHGLANVADDRALRHPDLGHAAGADLAMERIRAQLFVLFDHFVVGGEFAAHVGFWTRRACRRSRGRDGIVRGVGAFCERRRGFSD</sequence>
<evidence type="ECO:0000256" key="1">
    <source>
        <dbReference type="SAM" id="MobiDB-lite"/>
    </source>
</evidence>
<dbReference type="Proteomes" id="UP000237968">
    <property type="component" value="Unassembled WGS sequence"/>
</dbReference>
<proteinExistence type="predicted"/>
<keyword evidence="3" id="KW-1185">Reference proteome</keyword>
<feature type="region of interest" description="Disordered" evidence="1">
    <location>
        <begin position="1"/>
        <end position="31"/>
    </location>
</feature>
<accession>A0A2S9XB58</accession>
<dbReference type="AlphaFoldDB" id="A0A2S9XB58"/>
<reference evidence="2 3" key="1">
    <citation type="submission" date="2018-03" db="EMBL/GenBank/DDBJ databases">
        <title>Draft Genome Sequences of the Obligatory Marine Myxobacteria Enhygromyxa salina SWB005.</title>
        <authorList>
            <person name="Poehlein A."/>
            <person name="Moghaddam J.A."/>
            <person name="Harms H."/>
            <person name="Alanjari M."/>
            <person name="Koenig G.M."/>
            <person name="Daniel R."/>
            <person name="Schaeberle T.F."/>
        </authorList>
    </citation>
    <scope>NUCLEOTIDE SEQUENCE [LARGE SCALE GENOMIC DNA]</scope>
    <source>
        <strain evidence="2 3">SWB005</strain>
    </source>
</reference>
<name>A0A2S9XB58_9BACT</name>
<evidence type="ECO:0000313" key="3">
    <source>
        <dbReference type="Proteomes" id="UP000237968"/>
    </source>
</evidence>
<protein>
    <submittedName>
        <fullName evidence="2">Uncharacterized protein</fullName>
    </submittedName>
</protein>
<gene>
    <name evidence="2" type="ORF">ENSA5_68620</name>
</gene>